<dbReference type="Pfam" id="PF10260">
    <property type="entry name" value="SAYSvFN"/>
    <property type="match status" value="1"/>
</dbReference>
<proteinExistence type="predicted"/>
<dbReference type="InterPro" id="IPR039159">
    <property type="entry name" value="SAYSD1"/>
</dbReference>
<dbReference type="PANTHER" id="PTHR13527:SF0">
    <property type="entry name" value="SAYSVFN DOMAIN-CONTAINING PROTEIN 1"/>
    <property type="match status" value="1"/>
</dbReference>
<dbReference type="InterPro" id="IPR019387">
    <property type="entry name" value="SAYSvFN_dom"/>
</dbReference>
<organism evidence="1 2">
    <name type="scientific">Phlebotomus papatasi</name>
    <name type="common">Sandfly</name>
    <dbReference type="NCBI Taxonomy" id="29031"/>
    <lineage>
        <taxon>Eukaryota</taxon>
        <taxon>Metazoa</taxon>
        <taxon>Ecdysozoa</taxon>
        <taxon>Arthropoda</taxon>
        <taxon>Hexapoda</taxon>
        <taxon>Insecta</taxon>
        <taxon>Pterygota</taxon>
        <taxon>Neoptera</taxon>
        <taxon>Endopterygota</taxon>
        <taxon>Diptera</taxon>
        <taxon>Nematocera</taxon>
        <taxon>Psychodoidea</taxon>
        <taxon>Psychodidae</taxon>
        <taxon>Phlebotomus</taxon>
        <taxon>Phlebotomus</taxon>
    </lineage>
</organism>
<evidence type="ECO:0000313" key="1">
    <source>
        <dbReference type="EnsemblMetazoa" id="PPAI001851-PA"/>
    </source>
</evidence>
<protein>
    <submittedName>
        <fullName evidence="1">Uncharacterized protein</fullName>
    </submittedName>
</protein>
<dbReference type="AlphaFoldDB" id="A0A1B0D3C8"/>
<evidence type="ECO:0000313" key="2">
    <source>
        <dbReference type="Proteomes" id="UP000092462"/>
    </source>
</evidence>
<dbReference type="VEuPathDB" id="VectorBase:PPAPM1_008923"/>
<accession>A0A1B0D3C8</accession>
<reference evidence="1" key="1">
    <citation type="submission" date="2022-08" db="UniProtKB">
        <authorList>
            <consortium name="EnsemblMetazoa"/>
        </authorList>
    </citation>
    <scope>IDENTIFICATION</scope>
    <source>
        <strain evidence="1">Israel</strain>
    </source>
</reference>
<name>A0A1B0D3C8_PHLPP</name>
<keyword evidence="2" id="KW-1185">Reference proteome</keyword>
<dbReference type="EMBL" id="AJVK01023436">
    <property type="status" value="NOT_ANNOTATED_CDS"/>
    <property type="molecule type" value="Genomic_DNA"/>
</dbReference>
<dbReference type="VEuPathDB" id="VectorBase:PPAI001851"/>
<dbReference type="Proteomes" id="UP000092462">
    <property type="component" value="Unassembled WGS sequence"/>
</dbReference>
<dbReference type="EnsemblMetazoa" id="PPAI001851-RA">
    <property type="protein sequence ID" value="PPAI001851-PA"/>
    <property type="gene ID" value="PPAI001851"/>
</dbReference>
<dbReference type="PANTHER" id="PTHR13527">
    <property type="entry name" value="SAYSVFN DOMAIN-CONTAINING PROTEIN 1"/>
    <property type="match status" value="1"/>
</dbReference>
<sequence length="247" mass="28554">MDTDFEKKLYAYGLNTATVDYLKGEGIDRFVFFEIQPLHLQRTPIRLRDQLLICRMIRLVKEKAHRDEFHQTPSLMNDLRKRREETVKGFKEKFVKMVSFQQVRVDSLRTDSAEKAVDQISVDEPQNVKDNESDKEDLTEVPDEVSVTSETSDMALGAPKRTAFTYFIYVLYFLLWATCYAIAIELQFGVVFFLFSALGAVYLNTRTRPKQPGEISAYSVFNKDCHAIDGTLKAEQFEAELRYAAIK</sequence>